<evidence type="ECO:0000256" key="2">
    <source>
        <dbReference type="ARBA" id="ARBA00022448"/>
    </source>
</evidence>
<evidence type="ECO:0000256" key="8">
    <source>
        <dbReference type="ARBA" id="ARBA00023180"/>
    </source>
</evidence>
<evidence type="ECO:0000313" key="13">
    <source>
        <dbReference type="EMBL" id="KAB2808704.1"/>
    </source>
</evidence>
<dbReference type="InterPro" id="IPR015683">
    <property type="entry name" value="Ionotropic_Glu_rcpt"/>
</dbReference>
<evidence type="ECO:0000256" key="1">
    <source>
        <dbReference type="ARBA" id="ARBA00004141"/>
    </source>
</evidence>
<evidence type="ECO:0000259" key="12">
    <source>
        <dbReference type="SMART" id="SM00062"/>
    </source>
</evidence>
<dbReference type="Proteomes" id="UP000468650">
    <property type="component" value="Unassembled WGS sequence"/>
</dbReference>
<dbReference type="SUPFAM" id="SSF81324">
    <property type="entry name" value="Voltage-gated potassium channels"/>
    <property type="match status" value="1"/>
</dbReference>
<dbReference type="OrthoDB" id="9799090at2"/>
<keyword evidence="2" id="KW-0813">Transport</keyword>
<evidence type="ECO:0000313" key="14">
    <source>
        <dbReference type="Proteomes" id="UP000468650"/>
    </source>
</evidence>
<evidence type="ECO:0000256" key="3">
    <source>
        <dbReference type="ARBA" id="ARBA00022692"/>
    </source>
</evidence>
<evidence type="ECO:0000256" key="9">
    <source>
        <dbReference type="ARBA" id="ARBA00023303"/>
    </source>
</evidence>
<name>A0A6N6RF46_9FLAO</name>
<feature type="signal peptide" evidence="11">
    <location>
        <begin position="1"/>
        <end position="21"/>
    </location>
</feature>
<feature type="transmembrane region" description="Helical" evidence="10">
    <location>
        <begin position="140"/>
        <end position="161"/>
    </location>
</feature>
<keyword evidence="5" id="KW-0406">Ion transport</keyword>
<keyword evidence="4 10" id="KW-1133">Transmembrane helix</keyword>
<gene>
    <name evidence="13" type="ORF">F8C67_10480</name>
</gene>
<dbReference type="GO" id="GO:0016020">
    <property type="term" value="C:membrane"/>
    <property type="evidence" value="ECO:0007669"/>
    <property type="project" value="UniProtKB-SubCell"/>
</dbReference>
<evidence type="ECO:0000256" key="4">
    <source>
        <dbReference type="ARBA" id="ARBA00022989"/>
    </source>
</evidence>
<keyword evidence="9" id="KW-0407">Ion channel</keyword>
<feature type="transmembrane region" description="Helical" evidence="10">
    <location>
        <begin position="204"/>
        <end position="225"/>
    </location>
</feature>
<dbReference type="RefSeq" id="WP_151667799.1">
    <property type="nucleotide sequence ID" value="NZ_WBVO01000008.1"/>
</dbReference>
<dbReference type="GO" id="GO:0015276">
    <property type="term" value="F:ligand-gated monoatomic ion channel activity"/>
    <property type="evidence" value="ECO:0007669"/>
    <property type="project" value="InterPro"/>
</dbReference>
<dbReference type="Gene3D" id="1.10.287.70">
    <property type="match status" value="1"/>
</dbReference>
<accession>A0A6N6RF46</accession>
<dbReference type="EMBL" id="WBVO01000008">
    <property type="protein sequence ID" value="KAB2808704.1"/>
    <property type="molecule type" value="Genomic_DNA"/>
</dbReference>
<sequence>MRFSFTLFLLLCSFASFSQLADSTKFLGPNDTIRIGVKHAPPFVAIDESGVHGPIVNFWERIDREFYWHSEYVEYETVEDMLDAVASGEVDMSVNPVTVTPLRLGQVHFTQPFYITDTAVVQERSNRYFTFIRSIFTWKFISGIFGLGVIILVFGLVVWIIERRKNHEFRKGLKGIGDGFWWSAVTMTTVGYGDKAPKTGIGRAIAFIWMITAVVGISGLTAGIASSLTAQQFESDIKSVRDLKSYRVVTVDNTSTSDYLSSFNIPYVGTSSVEEALEILHKGGADYVIYDRVLLRYALSETQLGEDLEILKTGIRTDYYSFPINKEVNIIDQVNLTLVRNLNGMDWIAIREFYGLK</sequence>
<keyword evidence="6 10" id="KW-0472">Membrane</keyword>
<evidence type="ECO:0000256" key="7">
    <source>
        <dbReference type="ARBA" id="ARBA00023170"/>
    </source>
</evidence>
<keyword evidence="14" id="KW-1185">Reference proteome</keyword>
<keyword evidence="7" id="KW-0675">Receptor</keyword>
<dbReference type="Pfam" id="PF00060">
    <property type="entry name" value="Lig_chan"/>
    <property type="match status" value="1"/>
</dbReference>
<keyword evidence="3 10" id="KW-0812">Transmembrane</keyword>
<evidence type="ECO:0000256" key="10">
    <source>
        <dbReference type="SAM" id="Phobius"/>
    </source>
</evidence>
<dbReference type="Gene3D" id="3.40.190.10">
    <property type="entry name" value="Periplasmic binding protein-like II"/>
    <property type="match status" value="2"/>
</dbReference>
<protein>
    <submittedName>
        <fullName evidence="13">Transporter substrate-binding domain-containing protein</fullName>
    </submittedName>
</protein>
<evidence type="ECO:0000256" key="11">
    <source>
        <dbReference type="SAM" id="SignalP"/>
    </source>
</evidence>
<keyword evidence="8" id="KW-0325">Glycoprotein</keyword>
<dbReference type="InterPro" id="IPR001638">
    <property type="entry name" value="Solute-binding_3/MltF_N"/>
</dbReference>
<proteinExistence type="predicted"/>
<dbReference type="PANTHER" id="PTHR18966">
    <property type="entry name" value="IONOTROPIC GLUTAMATE RECEPTOR"/>
    <property type="match status" value="1"/>
</dbReference>
<comment type="subcellular location">
    <subcellularLocation>
        <location evidence="1">Membrane</location>
        <topology evidence="1">Multi-pass membrane protein</topology>
    </subcellularLocation>
</comment>
<dbReference type="SMART" id="SM00062">
    <property type="entry name" value="PBPb"/>
    <property type="match status" value="1"/>
</dbReference>
<feature type="domain" description="Solute-binding protein family 3/N-terminal" evidence="12">
    <location>
        <begin position="32"/>
        <end position="357"/>
    </location>
</feature>
<feature type="chain" id="PRO_5026887122" evidence="11">
    <location>
        <begin position="22"/>
        <end position="357"/>
    </location>
</feature>
<dbReference type="AlphaFoldDB" id="A0A6N6RF46"/>
<organism evidence="13 14">
    <name type="scientific">Phaeocystidibacter luteus</name>
    <dbReference type="NCBI Taxonomy" id="911197"/>
    <lineage>
        <taxon>Bacteria</taxon>
        <taxon>Pseudomonadati</taxon>
        <taxon>Bacteroidota</taxon>
        <taxon>Flavobacteriia</taxon>
        <taxon>Flavobacteriales</taxon>
        <taxon>Phaeocystidibacteraceae</taxon>
        <taxon>Phaeocystidibacter</taxon>
    </lineage>
</organism>
<dbReference type="InterPro" id="IPR001320">
    <property type="entry name" value="Iontro_rcpt_C"/>
</dbReference>
<comment type="caution">
    <text evidence="13">The sequence shown here is derived from an EMBL/GenBank/DDBJ whole genome shotgun (WGS) entry which is preliminary data.</text>
</comment>
<reference evidence="13 14" key="1">
    <citation type="submission" date="2019-09" db="EMBL/GenBank/DDBJ databases">
        <title>Genomes of family Cryomorphaceae.</title>
        <authorList>
            <person name="Bowman J.P."/>
        </authorList>
    </citation>
    <scope>NUCLEOTIDE SEQUENCE [LARGE SCALE GENOMIC DNA]</scope>
    <source>
        <strain evidence="13 14">LMG 25704</strain>
    </source>
</reference>
<evidence type="ECO:0000256" key="6">
    <source>
        <dbReference type="ARBA" id="ARBA00023136"/>
    </source>
</evidence>
<keyword evidence="11" id="KW-0732">Signal</keyword>
<dbReference type="PRINTS" id="PR00169">
    <property type="entry name" value="KCHANNEL"/>
</dbReference>
<evidence type="ECO:0000256" key="5">
    <source>
        <dbReference type="ARBA" id="ARBA00023065"/>
    </source>
</evidence>
<dbReference type="SUPFAM" id="SSF53850">
    <property type="entry name" value="Periplasmic binding protein-like II"/>
    <property type="match status" value="1"/>
</dbReference>